<comment type="caution">
    <text evidence="1">The sequence shown here is derived from an EMBL/GenBank/DDBJ whole genome shotgun (WGS) entry which is preliminary data.</text>
</comment>
<sequence length="62" mass="7391">MNREVNRDDIQDLVKLARASHERKDYLKATEYYFQAGQEYEKLSLDEFTGRCYYDAGTCCLR</sequence>
<name>A0A0F9CVQ4_9ZZZZ</name>
<protein>
    <submittedName>
        <fullName evidence="1">Uncharacterized protein</fullName>
    </submittedName>
</protein>
<dbReference type="InterPro" id="IPR011990">
    <property type="entry name" value="TPR-like_helical_dom_sf"/>
</dbReference>
<gene>
    <name evidence="1" type="ORF">LCGC14_2276190</name>
</gene>
<organism evidence="1">
    <name type="scientific">marine sediment metagenome</name>
    <dbReference type="NCBI Taxonomy" id="412755"/>
    <lineage>
        <taxon>unclassified sequences</taxon>
        <taxon>metagenomes</taxon>
        <taxon>ecological metagenomes</taxon>
    </lineage>
</organism>
<reference evidence="1" key="1">
    <citation type="journal article" date="2015" name="Nature">
        <title>Complex archaea that bridge the gap between prokaryotes and eukaryotes.</title>
        <authorList>
            <person name="Spang A."/>
            <person name="Saw J.H."/>
            <person name="Jorgensen S.L."/>
            <person name="Zaremba-Niedzwiedzka K."/>
            <person name="Martijn J."/>
            <person name="Lind A.E."/>
            <person name="van Eijk R."/>
            <person name="Schleper C."/>
            <person name="Guy L."/>
            <person name="Ettema T.J."/>
        </authorList>
    </citation>
    <scope>NUCLEOTIDE SEQUENCE</scope>
</reference>
<accession>A0A0F9CVQ4</accession>
<feature type="non-terminal residue" evidence="1">
    <location>
        <position position="62"/>
    </location>
</feature>
<evidence type="ECO:0000313" key="1">
    <source>
        <dbReference type="EMBL" id="KKL53364.1"/>
    </source>
</evidence>
<dbReference type="EMBL" id="LAZR01031571">
    <property type="protein sequence ID" value="KKL53364.1"/>
    <property type="molecule type" value="Genomic_DNA"/>
</dbReference>
<dbReference type="AlphaFoldDB" id="A0A0F9CVQ4"/>
<proteinExistence type="predicted"/>
<dbReference type="SUPFAM" id="SSF48452">
    <property type="entry name" value="TPR-like"/>
    <property type="match status" value="1"/>
</dbReference>